<dbReference type="InterPro" id="IPR020103">
    <property type="entry name" value="PsdUridine_synth_cat_dom_sf"/>
</dbReference>
<dbReference type="GO" id="GO:0003723">
    <property type="term" value="F:RNA binding"/>
    <property type="evidence" value="ECO:0007669"/>
    <property type="project" value="UniProtKB-KW"/>
</dbReference>
<dbReference type="InterPro" id="IPR036986">
    <property type="entry name" value="S4_RNA-bd_sf"/>
</dbReference>
<dbReference type="EMBL" id="CAADFT010000004">
    <property type="protein sequence ID" value="VFK39152.1"/>
    <property type="molecule type" value="Genomic_DNA"/>
</dbReference>
<dbReference type="Pfam" id="PF00849">
    <property type="entry name" value="PseudoU_synth_2"/>
    <property type="match status" value="1"/>
</dbReference>
<name>A0A450YC82_9GAMM</name>
<feature type="domain" description="Pseudouridine synthase RsuA/RluA-like" evidence="10">
    <location>
        <begin position="106"/>
        <end position="254"/>
    </location>
</feature>
<comment type="catalytic activity">
    <reaction evidence="1">
        <text>uridine(955/2504/2580) in 23S rRNA = pseudouridine(955/2504/2580) in 23S rRNA</text>
        <dbReference type="Rhea" id="RHEA:42528"/>
        <dbReference type="Rhea" id="RHEA-COMP:10099"/>
        <dbReference type="Rhea" id="RHEA-COMP:10100"/>
        <dbReference type="ChEBI" id="CHEBI:65314"/>
        <dbReference type="ChEBI" id="CHEBI:65315"/>
        <dbReference type="EC" id="5.4.99.24"/>
    </reaction>
</comment>
<dbReference type="GO" id="GO:0000455">
    <property type="term" value="P:enzyme-directed rRNA pseudouridine synthesis"/>
    <property type="evidence" value="ECO:0007669"/>
    <property type="project" value="TreeGrafter"/>
</dbReference>
<dbReference type="EC" id="5.4.99.-" evidence="9"/>
<dbReference type="NCBIfam" id="TIGR00005">
    <property type="entry name" value="rluA_subfam"/>
    <property type="match status" value="1"/>
</dbReference>
<accession>A0A450YC82</accession>
<dbReference type="SUPFAM" id="SSF55174">
    <property type="entry name" value="Alpha-L RNA-binding motif"/>
    <property type="match status" value="1"/>
</dbReference>
<reference evidence="12" key="1">
    <citation type="submission" date="2019-02" db="EMBL/GenBank/DDBJ databases">
        <authorList>
            <person name="Gruber-Vodicka R. H."/>
            <person name="Seah K. B. B."/>
        </authorList>
    </citation>
    <scope>NUCLEOTIDE SEQUENCE</scope>
    <source>
        <strain evidence="12">BECK_BZ125</strain>
    </source>
</reference>
<evidence type="ECO:0000256" key="2">
    <source>
        <dbReference type="ARBA" id="ARBA00002876"/>
    </source>
</evidence>
<keyword evidence="4" id="KW-0698">rRNA processing</keyword>
<evidence type="ECO:0000256" key="8">
    <source>
        <dbReference type="PROSITE-ProRule" id="PRU00182"/>
    </source>
</evidence>
<dbReference type="PROSITE" id="PS01129">
    <property type="entry name" value="PSI_RLU"/>
    <property type="match status" value="1"/>
</dbReference>
<evidence type="ECO:0000259" key="11">
    <source>
        <dbReference type="Pfam" id="PF01479"/>
    </source>
</evidence>
<keyword evidence="6 9" id="KW-0413">Isomerase</keyword>
<dbReference type="SUPFAM" id="SSF55120">
    <property type="entry name" value="Pseudouridine synthase"/>
    <property type="match status" value="1"/>
</dbReference>
<dbReference type="PANTHER" id="PTHR21600">
    <property type="entry name" value="MITOCHONDRIAL RNA PSEUDOURIDINE SYNTHASE"/>
    <property type="match status" value="1"/>
</dbReference>
<dbReference type="CDD" id="cd02869">
    <property type="entry name" value="PseudoU_synth_RluA_like"/>
    <property type="match status" value="1"/>
</dbReference>
<comment type="function">
    <text evidence="2">Responsible for synthesis of pseudouridine from uracil at positions 955, 2504 and 2580 in 23S ribosomal RNA.</text>
</comment>
<dbReference type="InterPro" id="IPR006224">
    <property type="entry name" value="PsdUridine_synth_RluA-like_CS"/>
</dbReference>
<feature type="domain" description="RNA-binding S4" evidence="11">
    <location>
        <begin position="26"/>
        <end position="72"/>
    </location>
</feature>
<dbReference type="InterPro" id="IPR050188">
    <property type="entry name" value="RluA_PseudoU_synthase"/>
</dbReference>
<sequence length="320" mass="35749">MPPEAIDATNPLSVQHVRVDARRAGQRIDNFLIGRLKGVPRAHVYRILRRGEVRANKGRVRPDYRLRMGDIVRIPPLRYREASVDAPNAGALGALENAILFEDAGLLVLDKPSGMAAHGGSGQRYGVIEALRALRPDAPYLELVHRLDRETSGCLVIAKKRSALRVLHEGLREHRLDKRYLLLVGGEWRGKGRKIEMELRKNTLRSGERMVRQDATGKPSVTHLRPLGIVHGASLLEARTLTGRTHQIRVHAAASGHPVAGDEKYGDRETNRRIHRLGLRRLFLHASSLEFESERYGLSVAAPLPRELARVLDAMGIDYP</sequence>
<dbReference type="InterPro" id="IPR006225">
    <property type="entry name" value="PsdUridine_synth_RluC/D"/>
</dbReference>
<evidence type="ECO:0000259" key="10">
    <source>
        <dbReference type="Pfam" id="PF00849"/>
    </source>
</evidence>
<dbReference type="PANTHER" id="PTHR21600:SF92">
    <property type="entry name" value="RIBOSOMAL LARGE SUBUNIT PSEUDOURIDINE SYNTHASE C"/>
    <property type="match status" value="1"/>
</dbReference>
<evidence type="ECO:0000256" key="5">
    <source>
        <dbReference type="ARBA" id="ARBA00022884"/>
    </source>
</evidence>
<dbReference type="Pfam" id="PF01479">
    <property type="entry name" value="S4"/>
    <property type="match status" value="1"/>
</dbReference>
<organism evidence="12">
    <name type="scientific">Candidatus Kentrum sp. TC</name>
    <dbReference type="NCBI Taxonomy" id="2126339"/>
    <lineage>
        <taxon>Bacteria</taxon>
        <taxon>Pseudomonadati</taxon>
        <taxon>Pseudomonadota</taxon>
        <taxon>Gammaproteobacteria</taxon>
        <taxon>Candidatus Kentrum</taxon>
    </lineage>
</organism>
<evidence type="ECO:0000313" key="12">
    <source>
        <dbReference type="EMBL" id="VFK39152.1"/>
    </source>
</evidence>
<evidence type="ECO:0000256" key="7">
    <source>
        <dbReference type="PIRSR" id="PIRSR606225-1"/>
    </source>
</evidence>
<protein>
    <recommendedName>
        <fullName evidence="9">Pseudouridine synthase</fullName>
        <ecNumber evidence="9">5.4.99.-</ecNumber>
    </recommendedName>
</protein>
<keyword evidence="5 8" id="KW-0694">RNA-binding</keyword>
<dbReference type="AlphaFoldDB" id="A0A450YC82"/>
<dbReference type="InterPro" id="IPR006145">
    <property type="entry name" value="PsdUridine_synth_RsuA/RluA"/>
</dbReference>
<dbReference type="PROSITE" id="PS50889">
    <property type="entry name" value="S4"/>
    <property type="match status" value="1"/>
</dbReference>
<dbReference type="Gene3D" id="3.10.290.10">
    <property type="entry name" value="RNA-binding S4 domain"/>
    <property type="match status" value="1"/>
</dbReference>
<dbReference type="CDD" id="cd00165">
    <property type="entry name" value="S4"/>
    <property type="match status" value="1"/>
</dbReference>
<feature type="active site" evidence="7">
    <location>
        <position position="148"/>
    </location>
</feature>
<evidence type="ECO:0000256" key="3">
    <source>
        <dbReference type="ARBA" id="ARBA00010876"/>
    </source>
</evidence>
<comment type="catalytic activity">
    <reaction evidence="9">
        <text>a uridine in RNA = a pseudouridine in RNA</text>
        <dbReference type="Rhea" id="RHEA:48348"/>
        <dbReference type="Rhea" id="RHEA-COMP:12068"/>
        <dbReference type="Rhea" id="RHEA-COMP:12069"/>
        <dbReference type="ChEBI" id="CHEBI:65314"/>
        <dbReference type="ChEBI" id="CHEBI:65315"/>
    </reaction>
</comment>
<proteinExistence type="inferred from homology"/>
<dbReference type="InterPro" id="IPR002942">
    <property type="entry name" value="S4_RNA-bd"/>
</dbReference>
<dbReference type="Gene3D" id="3.30.2350.10">
    <property type="entry name" value="Pseudouridine synthase"/>
    <property type="match status" value="1"/>
</dbReference>
<dbReference type="GO" id="GO:0160141">
    <property type="term" value="F:23S rRNA pseudouridine(955/2504/2580) synthase activity"/>
    <property type="evidence" value="ECO:0007669"/>
    <property type="project" value="UniProtKB-EC"/>
</dbReference>
<gene>
    <name evidence="12" type="ORF">BECKTC1821E_GA0114239_100420</name>
</gene>
<evidence type="ECO:0000256" key="1">
    <source>
        <dbReference type="ARBA" id="ARBA00000381"/>
    </source>
</evidence>
<evidence type="ECO:0000256" key="4">
    <source>
        <dbReference type="ARBA" id="ARBA00022552"/>
    </source>
</evidence>
<evidence type="ECO:0000256" key="9">
    <source>
        <dbReference type="RuleBase" id="RU362028"/>
    </source>
</evidence>
<evidence type="ECO:0000256" key="6">
    <source>
        <dbReference type="ARBA" id="ARBA00023235"/>
    </source>
</evidence>
<comment type="similarity">
    <text evidence="3 9">Belongs to the pseudouridine synthase RluA family.</text>
</comment>